<feature type="region of interest" description="Disordered" evidence="1">
    <location>
        <begin position="51"/>
        <end position="70"/>
    </location>
</feature>
<proteinExistence type="predicted"/>
<feature type="region of interest" description="Disordered" evidence="1">
    <location>
        <begin position="187"/>
        <end position="206"/>
    </location>
</feature>
<name>A0A3S4YLX8_9FIRM</name>
<evidence type="ECO:0000313" key="3">
    <source>
        <dbReference type="Proteomes" id="UP000269544"/>
    </source>
</evidence>
<dbReference type="EMBL" id="LR134523">
    <property type="protein sequence ID" value="VEJ36336.1"/>
    <property type="molecule type" value="Genomic_DNA"/>
</dbReference>
<dbReference type="AlphaFoldDB" id="A0A3S4YLX8"/>
<gene>
    <name evidence="2" type="ORF">NCTC13079_01541</name>
</gene>
<evidence type="ECO:0000313" key="2">
    <source>
        <dbReference type="EMBL" id="VEJ36336.1"/>
    </source>
</evidence>
<dbReference type="Proteomes" id="UP000269544">
    <property type="component" value="Chromosome"/>
</dbReference>
<organism evidence="2 3">
    <name type="scientific">Aedoeadaptatus ivorii</name>
    <dbReference type="NCBI Taxonomy" id="54006"/>
    <lineage>
        <taxon>Bacteria</taxon>
        <taxon>Bacillati</taxon>
        <taxon>Bacillota</taxon>
        <taxon>Tissierellia</taxon>
        <taxon>Tissierellales</taxon>
        <taxon>Peptoniphilaceae</taxon>
        <taxon>Aedoeadaptatus</taxon>
    </lineage>
</organism>
<protein>
    <submittedName>
        <fullName evidence="2">Uncharacterized protein</fullName>
    </submittedName>
</protein>
<dbReference type="AntiFam" id="ANF00272">
    <property type="entry name" value="Translation of CRISPR region"/>
</dbReference>
<keyword evidence="3" id="KW-1185">Reference proteome</keyword>
<dbReference type="KEGG" id="piv:NCTC13079_01541"/>
<sequence>MSIFLYNYLLFQSTHPTRGATNKGIPRKRQRYDFNPRTPHGVRRRRHRAGGIADDFNPRTPHGVRLGQPPTYQVRRGFQSTHPTRGATHHQRDRGAELSISIHAPHTGCDKPTRRATHGVNNFNPRTPHGVRLALLVFSIFSPLISIHAPHTGCDRLARRKICTPSGFQSTHPTRGATGWLGVRSARLPDFNPRTPHGVRPPYTRG</sequence>
<reference evidence="2 3" key="1">
    <citation type="submission" date="2018-12" db="EMBL/GenBank/DDBJ databases">
        <authorList>
            <consortium name="Pathogen Informatics"/>
        </authorList>
    </citation>
    <scope>NUCLEOTIDE SEQUENCE [LARGE SCALE GENOMIC DNA]</scope>
    <source>
        <strain evidence="2 3">NCTC13079</strain>
    </source>
</reference>
<evidence type="ECO:0000256" key="1">
    <source>
        <dbReference type="SAM" id="MobiDB-lite"/>
    </source>
</evidence>
<feature type="region of interest" description="Disordered" evidence="1">
    <location>
        <begin position="15"/>
        <end position="46"/>
    </location>
</feature>
<accession>A0A3S4YLX8</accession>